<sequence>MLRVLIPVINKDGALQAARHAAFLFAEHCVSEVELMEVLEPPDQGRASAFHSRGTLRLQEKRAMLSALVQTRAILEDAGVPYHWSRVFGPVAGTIAARAAEKRSDIVLVDGSHLGFMRRWWVMTRLWRSMQTPVTMIH</sequence>
<dbReference type="AlphaFoldDB" id="A0A0J1D3S7"/>
<dbReference type="Gene3D" id="3.40.50.620">
    <property type="entry name" value="HUPs"/>
    <property type="match status" value="1"/>
</dbReference>
<dbReference type="OrthoDB" id="5512223at2"/>
<dbReference type="InterPro" id="IPR014729">
    <property type="entry name" value="Rossmann-like_a/b/a_fold"/>
</dbReference>
<dbReference type="Proteomes" id="UP000035963">
    <property type="component" value="Unassembled WGS sequence"/>
</dbReference>
<name>A0A0J1D3S7_9BURK</name>
<dbReference type="Pfam" id="PF00582">
    <property type="entry name" value="Usp"/>
    <property type="match status" value="1"/>
</dbReference>
<evidence type="ECO:0000313" key="2">
    <source>
        <dbReference type="EMBL" id="KLU27355.1"/>
    </source>
</evidence>
<comment type="caution">
    <text evidence="2">The sequence shown here is derived from an EMBL/GenBank/DDBJ whole genome shotgun (WGS) entry which is preliminary data.</text>
</comment>
<proteinExistence type="predicted"/>
<evidence type="ECO:0000313" key="3">
    <source>
        <dbReference type="Proteomes" id="UP000035963"/>
    </source>
</evidence>
<dbReference type="CDD" id="cd00293">
    <property type="entry name" value="USP-like"/>
    <property type="match status" value="1"/>
</dbReference>
<protein>
    <submittedName>
        <fullName evidence="2">Universal stress protein</fullName>
    </submittedName>
</protein>
<accession>A0A0J1D3S7</accession>
<dbReference type="RefSeq" id="WP_047845484.1">
    <property type="nucleotide sequence ID" value="NZ_AEJF01000041.1"/>
</dbReference>
<dbReference type="InterPro" id="IPR006016">
    <property type="entry name" value="UspA"/>
</dbReference>
<feature type="domain" description="UspA" evidence="1">
    <location>
        <begin position="3"/>
        <end position="121"/>
    </location>
</feature>
<dbReference type="EMBL" id="AEJF01000041">
    <property type="protein sequence ID" value="KLU27355.1"/>
    <property type="molecule type" value="Genomic_DNA"/>
</dbReference>
<dbReference type="SUPFAM" id="SSF52402">
    <property type="entry name" value="Adenine nucleotide alpha hydrolases-like"/>
    <property type="match status" value="1"/>
</dbReference>
<keyword evidence="3" id="KW-1185">Reference proteome</keyword>
<reference evidence="2 3" key="1">
    <citation type="journal article" date="2015" name="Genome Announc.">
        <title>Draft Genome Sequence of Burkholderia sp. Strain PML1(12), an Ectomycorrhizosphere-Inhabiting Bacterium with Effective Mineral-Weathering Ability.</title>
        <authorList>
            <person name="Uroz S."/>
            <person name="Oger P."/>
        </authorList>
    </citation>
    <scope>NUCLEOTIDE SEQUENCE [LARGE SCALE GENOMIC DNA]</scope>
    <source>
        <strain evidence="3">PML1(12)</strain>
    </source>
</reference>
<evidence type="ECO:0000259" key="1">
    <source>
        <dbReference type="Pfam" id="PF00582"/>
    </source>
</evidence>
<gene>
    <name evidence="2" type="ORF">EOS_04970</name>
</gene>
<dbReference type="PATRIC" id="fig|908627.4.peg.1099"/>
<organism evidence="2 3">
    <name type="scientific">Caballeronia mineralivorans PML1(12)</name>
    <dbReference type="NCBI Taxonomy" id="908627"/>
    <lineage>
        <taxon>Bacteria</taxon>
        <taxon>Pseudomonadati</taxon>
        <taxon>Pseudomonadota</taxon>
        <taxon>Betaproteobacteria</taxon>
        <taxon>Burkholderiales</taxon>
        <taxon>Burkholderiaceae</taxon>
        <taxon>Caballeronia</taxon>
    </lineage>
</organism>